<feature type="compositionally biased region" description="Basic and acidic residues" evidence="1">
    <location>
        <begin position="39"/>
        <end position="53"/>
    </location>
</feature>
<sequence length="109" mass="12968">MLVGSNGLIHEPGHITLYRPSKHTNGKLKQARTGRSRLRPTDDQFRGGRDWRNRPAPLRPACYRGRKDPNRHRKHGQRYLPRHSHQRRVRSVGPTRRWASWPWLTQLLR</sequence>
<protein>
    <submittedName>
        <fullName evidence="2">Uncharacterized protein</fullName>
    </submittedName>
</protein>
<feature type="compositionally biased region" description="Basic residues" evidence="1">
    <location>
        <begin position="69"/>
        <end position="90"/>
    </location>
</feature>
<feature type="compositionally biased region" description="Basic residues" evidence="1">
    <location>
        <begin position="20"/>
        <end position="38"/>
    </location>
</feature>
<dbReference type="EMBL" id="QGKW02001940">
    <property type="protein sequence ID" value="KAF2560069.1"/>
    <property type="molecule type" value="Genomic_DNA"/>
</dbReference>
<name>A0A8S9GTT5_BRACR</name>
<evidence type="ECO:0000256" key="1">
    <source>
        <dbReference type="SAM" id="MobiDB-lite"/>
    </source>
</evidence>
<comment type="caution">
    <text evidence="2">The sequence shown here is derived from an EMBL/GenBank/DDBJ whole genome shotgun (WGS) entry which is preliminary data.</text>
</comment>
<gene>
    <name evidence="3" type="ORF">F2Q68_00014994</name>
    <name evidence="2" type="ORF">F2Q70_00021443</name>
</gene>
<evidence type="ECO:0000313" key="3">
    <source>
        <dbReference type="EMBL" id="KAF2560069.1"/>
    </source>
</evidence>
<dbReference type="EMBL" id="QGKY02001925">
    <property type="protein sequence ID" value="KAF2548104.1"/>
    <property type="molecule type" value="Genomic_DNA"/>
</dbReference>
<feature type="region of interest" description="Disordered" evidence="1">
    <location>
        <begin position="11"/>
        <end position="91"/>
    </location>
</feature>
<evidence type="ECO:0000313" key="2">
    <source>
        <dbReference type="EMBL" id="KAF2548104.1"/>
    </source>
</evidence>
<dbReference type="Proteomes" id="UP000712281">
    <property type="component" value="Unassembled WGS sequence"/>
</dbReference>
<accession>A0A8S9GTT5</accession>
<organism evidence="2">
    <name type="scientific">Brassica cretica</name>
    <name type="common">Mustard</name>
    <dbReference type="NCBI Taxonomy" id="69181"/>
    <lineage>
        <taxon>Eukaryota</taxon>
        <taxon>Viridiplantae</taxon>
        <taxon>Streptophyta</taxon>
        <taxon>Embryophyta</taxon>
        <taxon>Tracheophyta</taxon>
        <taxon>Spermatophyta</taxon>
        <taxon>Magnoliopsida</taxon>
        <taxon>eudicotyledons</taxon>
        <taxon>Gunneridae</taxon>
        <taxon>Pentapetalae</taxon>
        <taxon>rosids</taxon>
        <taxon>malvids</taxon>
        <taxon>Brassicales</taxon>
        <taxon>Brassicaceae</taxon>
        <taxon>Brassiceae</taxon>
        <taxon>Brassica</taxon>
    </lineage>
</organism>
<reference evidence="2" key="1">
    <citation type="submission" date="2019-12" db="EMBL/GenBank/DDBJ databases">
        <title>Genome sequencing and annotation of Brassica cretica.</title>
        <authorList>
            <person name="Studholme D.J."/>
            <person name="Sarris P.F."/>
        </authorList>
    </citation>
    <scope>NUCLEOTIDE SEQUENCE</scope>
    <source>
        <strain evidence="3">PFS-001/15</strain>
        <strain evidence="2">PFS-102/07</strain>
        <tissue evidence="2">Leaf</tissue>
    </source>
</reference>
<dbReference type="AlphaFoldDB" id="A0A8S9GTT5"/>
<proteinExistence type="predicted"/>